<organism evidence="1 2">
    <name type="scientific">Liparis tanakae</name>
    <name type="common">Tanaka's snailfish</name>
    <dbReference type="NCBI Taxonomy" id="230148"/>
    <lineage>
        <taxon>Eukaryota</taxon>
        <taxon>Metazoa</taxon>
        <taxon>Chordata</taxon>
        <taxon>Craniata</taxon>
        <taxon>Vertebrata</taxon>
        <taxon>Euteleostomi</taxon>
        <taxon>Actinopterygii</taxon>
        <taxon>Neopterygii</taxon>
        <taxon>Teleostei</taxon>
        <taxon>Neoteleostei</taxon>
        <taxon>Acanthomorphata</taxon>
        <taxon>Eupercaria</taxon>
        <taxon>Perciformes</taxon>
        <taxon>Cottioidei</taxon>
        <taxon>Cottales</taxon>
        <taxon>Liparidae</taxon>
        <taxon>Liparis</taxon>
    </lineage>
</organism>
<dbReference type="EMBL" id="SRLO01000025">
    <property type="protein sequence ID" value="TNN84648.1"/>
    <property type="molecule type" value="Genomic_DNA"/>
</dbReference>
<comment type="caution">
    <text evidence="1">The sequence shown here is derived from an EMBL/GenBank/DDBJ whole genome shotgun (WGS) entry which is preliminary data.</text>
</comment>
<name>A0A4Z2J4N0_9TELE</name>
<accession>A0A4Z2J4N0</accession>
<dbReference type="Proteomes" id="UP000314294">
    <property type="component" value="Unassembled WGS sequence"/>
</dbReference>
<gene>
    <name evidence="1" type="ORF">EYF80_005063</name>
</gene>
<proteinExistence type="predicted"/>
<sequence>MHAQVLPWVSGRSGGARRLLGLCLRLRLHLDLRLWLRRRRRRCRWRSLVLVVDVTEAPTLAVGRRLRRLRLGEGRRGRRMSIKVDAPTRRRRTLRDSAIITGYGL</sequence>
<reference evidence="1 2" key="1">
    <citation type="submission" date="2019-03" db="EMBL/GenBank/DDBJ databases">
        <title>First draft genome of Liparis tanakae, snailfish: a comprehensive survey of snailfish specific genes.</title>
        <authorList>
            <person name="Kim W."/>
            <person name="Song I."/>
            <person name="Jeong J.-H."/>
            <person name="Kim D."/>
            <person name="Kim S."/>
            <person name="Ryu S."/>
            <person name="Song J.Y."/>
            <person name="Lee S.K."/>
        </authorList>
    </citation>
    <scope>NUCLEOTIDE SEQUENCE [LARGE SCALE GENOMIC DNA]</scope>
    <source>
        <tissue evidence="1">Muscle</tissue>
    </source>
</reference>
<evidence type="ECO:0000313" key="1">
    <source>
        <dbReference type="EMBL" id="TNN84648.1"/>
    </source>
</evidence>
<dbReference type="AlphaFoldDB" id="A0A4Z2J4N0"/>
<protein>
    <submittedName>
        <fullName evidence="1">Uncharacterized protein</fullName>
    </submittedName>
</protein>
<evidence type="ECO:0000313" key="2">
    <source>
        <dbReference type="Proteomes" id="UP000314294"/>
    </source>
</evidence>
<keyword evidence="2" id="KW-1185">Reference proteome</keyword>